<name>A0A6J5LY06_9CAUD</name>
<dbReference type="Pfam" id="PF07799">
    <property type="entry name" value="DUF1643"/>
    <property type="match status" value="1"/>
</dbReference>
<gene>
    <name evidence="1" type="ORF">UFOVP326_89</name>
</gene>
<protein>
    <recommendedName>
        <fullName evidence="2">DUF1643 domain-containing protein</fullName>
    </recommendedName>
</protein>
<accession>A0A6J5LY06</accession>
<evidence type="ECO:0008006" key="2">
    <source>
        <dbReference type="Google" id="ProtNLM"/>
    </source>
</evidence>
<sequence length="185" mass="20451">MNYMDGEHDPGGKVRRARTDIATVPAVFSVCGRYRYRLERQWDTGAGRVLFVMMNPSTADDTTDDPTVAKCQKYARRWGFAGLLVGNVCAFRATHPKMLLEAQDPVGLANHRALLDMARESSRVVMAHGILPSQPLRAQATHVALSLRERGFPLYVLKLTAAGIPAHPLYLPDALQPTLWNPLAS</sequence>
<evidence type="ECO:0000313" key="1">
    <source>
        <dbReference type="EMBL" id="CAB4137806.1"/>
    </source>
</evidence>
<proteinExistence type="predicted"/>
<dbReference type="InterPro" id="IPR012441">
    <property type="entry name" value="DUF1643"/>
</dbReference>
<reference evidence="1" key="1">
    <citation type="submission" date="2020-04" db="EMBL/GenBank/DDBJ databases">
        <authorList>
            <person name="Chiriac C."/>
            <person name="Salcher M."/>
            <person name="Ghai R."/>
            <person name="Kavagutti S V."/>
        </authorList>
    </citation>
    <scope>NUCLEOTIDE SEQUENCE</scope>
</reference>
<organism evidence="1">
    <name type="scientific">uncultured Caudovirales phage</name>
    <dbReference type="NCBI Taxonomy" id="2100421"/>
    <lineage>
        <taxon>Viruses</taxon>
        <taxon>Duplodnaviria</taxon>
        <taxon>Heunggongvirae</taxon>
        <taxon>Uroviricota</taxon>
        <taxon>Caudoviricetes</taxon>
        <taxon>Peduoviridae</taxon>
        <taxon>Maltschvirus</taxon>
        <taxon>Maltschvirus maltsch</taxon>
    </lineage>
</organism>
<dbReference type="EMBL" id="LR796340">
    <property type="protein sequence ID" value="CAB4137806.1"/>
    <property type="molecule type" value="Genomic_DNA"/>
</dbReference>